<dbReference type="Proteomes" id="UP000185783">
    <property type="component" value="Unassembled WGS sequence"/>
</dbReference>
<organism evidence="2 3">
    <name type="scientific">Pseudovibrio exalbescens</name>
    <dbReference type="NCBI Taxonomy" id="197461"/>
    <lineage>
        <taxon>Bacteria</taxon>
        <taxon>Pseudomonadati</taxon>
        <taxon>Pseudomonadota</taxon>
        <taxon>Alphaproteobacteria</taxon>
        <taxon>Hyphomicrobiales</taxon>
        <taxon>Stappiaceae</taxon>
        <taxon>Pseudovibrio</taxon>
    </lineage>
</organism>
<keyword evidence="3" id="KW-1185">Reference proteome</keyword>
<dbReference type="EMBL" id="LVVZ01000015">
    <property type="protein sequence ID" value="OKL44087.1"/>
    <property type="molecule type" value="Genomic_DNA"/>
</dbReference>
<gene>
    <name evidence="2" type="ORF">A3843_10965</name>
</gene>
<evidence type="ECO:0000256" key="1">
    <source>
        <dbReference type="SAM" id="Phobius"/>
    </source>
</evidence>
<comment type="caution">
    <text evidence="2">The sequence shown here is derived from an EMBL/GenBank/DDBJ whole genome shotgun (WGS) entry which is preliminary data.</text>
</comment>
<dbReference type="OrthoDB" id="7869382at2"/>
<evidence type="ECO:0000313" key="3">
    <source>
        <dbReference type="Proteomes" id="UP000185783"/>
    </source>
</evidence>
<proteinExistence type="predicted"/>
<protein>
    <submittedName>
        <fullName evidence="2">Uncharacterized protein</fullName>
    </submittedName>
</protein>
<keyword evidence="1" id="KW-0812">Transmembrane</keyword>
<dbReference type="AlphaFoldDB" id="A0A1U7JH93"/>
<keyword evidence="1" id="KW-0472">Membrane</keyword>
<evidence type="ECO:0000313" key="2">
    <source>
        <dbReference type="EMBL" id="OKL44087.1"/>
    </source>
</evidence>
<feature type="transmembrane region" description="Helical" evidence="1">
    <location>
        <begin position="31"/>
        <end position="52"/>
    </location>
</feature>
<name>A0A1U7JH93_9HYPH</name>
<dbReference type="RefSeq" id="WP_028481106.1">
    <property type="nucleotide sequence ID" value="NZ_LVVZ01000015.1"/>
</dbReference>
<keyword evidence="1" id="KW-1133">Transmembrane helix</keyword>
<accession>A0A1U7JH93</accession>
<sequence>MRDPVDDSADLVEDEALDPAAQRIQQKMRRLLMGSSLVMLIGFVAVFAAIFYKISAGSNSVSAEAVAATIALSPDAKVLQVALSEGQLVLLVNEGAGQALIYVDPVTGKKLGRTDFMAR</sequence>
<reference evidence="2 3" key="1">
    <citation type="submission" date="2016-03" db="EMBL/GenBank/DDBJ databases">
        <title>Genome sequence of Nesiotobacter sp. nov., a moderately halophilic alphaproteobacterium isolated from the Yellow Sea, China.</title>
        <authorList>
            <person name="Zhang G."/>
            <person name="Zhang R."/>
        </authorList>
    </citation>
    <scope>NUCLEOTIDE SEQUENCE [LARGE SCALE GENOMIC DNA]</scope>
    <source>
        <strain evidence="2 3">WB1-6</strain>
    </source>
</reference>